<organism evidence="2 3">
    <name type="scientific">Pleurodeles waltl</name>
    <name type="common">Iberian ribbed newt</name>
    <dbReference type="NCBI Taxonomy" id="8319"/>
    <lineage>
        <taxon>Eukaryota</taxon>
        <taxon>Metazoa</taxon>
        <taxon>Chordata</taxon>
        <taxon>Craniata</taxon>
        <taxon>Vertebrata</taxon>
        <taxon>Euteleostomi</taxon>
        <taxon>Amphibia</taxon>
        <taxon>Batrachia</taxon>
        <taxon>Caudata</taxon>
        <taxon>Salamandroidea</taxon>
        <taxon>Salamandridae</taxon>
        <taxon>Pleurodelinae</taxon>
        <taxon>Pleurodeles</taxon>
    </lineage>
</organism>
<dbReference type="AlphaFoldDB" id="A0AAV7UY68"/>
<proteinExistence type="predicted"/>
<evidence type="ECO:0000313" key="3">
    <source>
        <dbReference type="Proteomes" id="UP001066276"/>
    </source>
</evidence>
<comment type="caution">
    <text evidence="2">The sequence shown here is derived from an EMBL/GenBank/DDBJ whole genome shotgun (WGS) entry which is preliminary data.</text>
</comment>
<feature type="region of interest" description="Disordered" evidence="1">
    <location>
        <begin position="190"/>
        <end position="227"/>
    </location>
</feature>
<dbReference type="EMBL" id="JANPWB010000004">
    <property type="protein sequence ID" value="KAJ1193431.1"/>
    <property type="molecule type" value="Genomic_DNA"/>
</dbReference>
<name>A0AAV7UY68_PLEWA</name>
<reference evidence="2" key="1">
    <citation type="journal article" date="2022" name="bioRxiv">
        <title>Sequencing and chromosome-scale assembly of the giantPleurodeles waltlgenome.</title>
        <authorList>
            <person name="Brown T."/>
            <person name="Elewa A."/>
            <person name="Iarovenko S."/>
            <person name="Subramanian E."/>
            <person name="Araus A.J."/>
            <person name="Petzold A."/>
            <person name="Susuki M."/>
            <person name="Suzuki K.-i.T."/>
            <person name="Hayashi T."/>
            <person name="Toyoda A."/>
            <person name="Oliveira C."/>
            <person name="Osipova E."/>
            <person name="Leigh N.D."/>
            <person name="Simon A."/>
            <person name="Yun M.H."/>
        </authorList>
    </citation>
    <scope>NUCLEOTIDE SEQUENCE</scope>
    <source>
        <strain evidence="2">20211129_DDA</strain>
        <tissue evidence="2">Liver</tissue>
    </source>
</reference>
<dbReference type="Proteomes" id="UP001066276">
    <property type="component" value="Chromosome 2_2"/>
</dbReference>
<sequence length="227" mass="24667">MRWTEPALPRLEHRALKECAGQSRLCRGWSIGPSKNVLDRAGSAEAGASCSQRMCWTEPALPRLEHRAVKECAGQSRLCRGWSIGPSKNVLDRAGSAEAGASGSQRMRRTEPALPRLEHRAVKECAGQSRLCRGWSIGPSKNVLDRAGSAEAGASGRQRMCWTEPALPRLKHRALKECAGQSRLCRGWSIGPSKNVLDRAGSAEAGASCSQRMRRTEPALEDAPDFP</sequence>
<evidence type="ECO:0000256" key="1">
    <source>
        <dbReference type="SAM" id="MobiDB-lite"/>
    </source>
</evidence>
<keyword evidence="3" id="KW-1185">Reference proteome</keyword>
<protein>
    <submittedName>
        <fullName evidence="2">Uncharacterized protein</fullName>
    </submittedName>
</protein>
<accession>A0AAV7UY68</accession>
<evidence type="ECO:0000313" key="2">
    <source>
        <dbReference type="EMBL" id="KAJ1193431.1"/>
    </source>
</evidence>
<gene>
    <name evidence="2" type="ORF">NDU88_002729</name>
</gene>